<comment type="caution">
    <text evidence="1">The sequence shown here is derived from an EMBL/GenBank/DDBJ whole genome shotgun (WGS) entry which is preliminary data.</text>
</comment>
<accession>K2NSY4</accession>
<dbReference type="AlphaFoldDB" id="K2NSY4"/>
<protein>
    <submittedName>
        <fullName evidence="1">Uncharacterized protein</fullName>
    </submittedName>
</protein>
<dbReference type="RefSeq" id="WP_003136586.1">
    <property type="nucleotide sequence ID" value="NZ_AMQS01000035.1"/>
</dbReference>
<proteinExistence type="predicted"/>
<dbReference type="Proteomes" id="UP000006787">
    <property type="component" value="Unassembled WGS sequence"/>
</dbReference>
<evidence type="ECO:0000313" key="2">
    <source>
        <dbReference type="Proteomes" id="UP000006787"/>
    </source>
</evidence>
<organism evidence="1 2">
    <name type="scientific">Lactococcus garvieae DCC43</name>
    <dbReference type="NCBI Taxonomy" id="1231377"/>
    <lineage>
        <taxon>Bacteria</taxon>
        <taxon>Bacillati</taxon>
        <taxon>Bacillota</taxon>
        <taxon>Bacilli</taxon>
        <taxon>Lactobacillales</taxon>
        <taxon>Streptococcaceae</taxon>
        <taxon>Lactococcus</taxon>
    </lineage>
</organism>
<dbReference type="EMBL" id="AMQS01000035">
    <property type="protein sequence ID" value="EKF50683.1"/>
    <property type="molecule type" value="Genomic_DNA"/>
</dbReference>
<gene>
    <name evidence="1" type="ORF">C426_1973</name>
</gene>
<name>K2NSY4_9LACT</name>
<sequence>MTFAIYKGEKFLDEGTAEELAERFGVTPKTIRWWATPTSHKRDKGNRKTAVRLDWTV</sequence>
<dbReference type="PATRIC" id="fig|1231377.3.peg.1953"/>
<evidence type="ECO:0000313" key="1">
    <source>
        <dbReference type="EMBL" id="EKF50683.1"/>
    </source>
</evidence>
<reference evidence="1 2" key="1">
    <citation type="journal article" date="2012" name="J. Bacteriol.">
        <title>Genome Sequence of the Bacteriocin-Producing Strain Lactococcus garvieae DCC43.</title>
        <authorList>
            <person name="Gabrielsen C."/>
            <person name="Brede D.A."/>
            <person name="Hernandez P.E."/>
            <person name="Nes I.F."/>
            <person name="Diep D.B."/>
        </authorList>
    </citation>
    <scope>NUCLEOTIDE SEQUENCE [LARGE SCALE GENOMIC DNA]</scope>
    <source>
        <strain evidence="1 2">DCC43</strain>
    </source>
</reference>
<dbReference type="eggNOG" id="ENOG5033EGH">
    <property type="taxonomic scope" value="Bacteria"/>
</dbReference>